<evidence type="ECO:0000256" key="2">
    <source>
        <dbReference type="ARBA" id="ARBA00001958"/>
    </source>
</evidence>
<protein>
    <recommendedName>
        <fullName evidence="15 16">Type III pantothenate kinase</fullName>
        <ecNumber evidence="6 16">2.7.1.33</ecNumber>
    </recommendedName>
    <alternativeName>
        <fullName evidence="16">PanK-III</fullName>
    </alternativeName>
    <alternativeName>
        <fullName evidence="16">Pantothenic acid kinase</fullName>
    </alternativeName>
</protein>
<sequence length="252" mass="28512">MKNVLLIDVGNTTVDFRYTSTISSQIIKLERIWTKDEEKQNLDFIISIFDKIENLSKVVFSSVVPIWTNLINQGAEKKRIPVFAIKEHFEHDLNIFQEVNINKLGSDFIANYYGVVDGLKLQDCIVVSMGTATTLFVIENMKFKGAIIAPGIKIALNSLIQNAAMLSQYEFNYTEMTLGTNTKTAIEIGAINGHFKMIKALIEDLQKTKKHQVVITGGNAEIITHQFEQEDYLIKEELIFIGLQSKAFNKKS</sequence>
<comment type="caution">
    <text evidence="16">Lacks conserved residue(s) required for the propagation of feature annotation.</text>
</comment>
<dbReference type="UniPathway" id="UPA00241">
    <property type="reaction ID" value="UER00352"/>
</dbReference>
<dbReference type="PANTHER" id="PTHR34265">
    <property type="entry name" value="TYPE III PANTOTHENATE KINASE"/>
    <property type="match status" value="1"/>
</dbReference>
<keyword evidence="18" id="KW-1185">Reference proteome</keyword>
<dbReference type="SUPFAM" id="SSF53067">
    <property type="entry name" value="Actin-like ATPase domain"/>
    <property type="match status" value="2"/>
</dbReference>
<dbReference type="NCBIfam" id="TIGR00671">
    <property type="entry name" value="baf"/>
    <property type="match status" value="1"/>
</dbReference>
<keyword evidence="10 16" id="KW-0418">Kinase</keyword>
<evidence type="ECO:0000313" key="18">
    <source>
        <dbReference type="Proteomes" id="UP000254792"/>
    </source>
</evidence>
<evidence type="ECO:0000256" key="13">
    <source>
        <dbReference type="ARBA" id="ARBA00022993"/>
    </source>
</evidence>
<dbReference type="GO" id="GO:0004594">
    <property type="term" value="F:pantothenate kinase activity"/>
    <property type="evidence" value="ECO:0007669"/>
    <property type="project" value="UniProtKB-UniRule"/>
</dbReference>
<evidence type="ECO:0000256" key="5">
    <source>
        <dbReference type="ARBA" id="ARBA00011738"/>
    </source>
</evidence>
<feature type="binding site" evidence="16">
    <location>
        <position position="182"/>
    </location>
    <ligand>
        <name>substrate</name>
    </ligand>
</feature>
<evidence type="ECO:0000256" key="11">
    <source>
        <dbReference type="ARBA" id="ARBA00022840"/>
    </source>
</evidence>
<comment type="cofactor">
    <cofactor evidence="2">
        <name>K(+)</name>
        <dbReference type="ChEBI" id="CHEBI:29103"/>
    </cofactor>
</comment>
<dbReference type="PANTHER" id="PTHR34265:SF1">
    <property type="entry name" value="TYPE III PANTOTHENATE KINASE"/>
    <property type="match status" value="1"/>
</dbReference>
<comment type="pathway">
    <text evidence="4 16">Cofactor biosynthesis; coenzyme A biosynthesis; CoA from (R)-pantothenate: step 1/5.</text>
</comment>
<evidence type="ECO:0000256" key="4">
    <source>
        <dbReference type="ARBA" id="ARBA00005225"/>
    </source>
</evidence>
<feature type="binding site" evidence="16">
    <location>
        <begin position="105"/>
        <end position="108"/>
    </location>
    <ligand>
        <name>substrate</name>
    </ligand>
</feature>
<organism evidence="17 18">
    <name type="scientific">Spiroplasma alleghenense</name>
    <dbReference type="NCBI Taxonomy" id="216931"/>
    <lineage>
        <taxon>Bacteria</taxon>
        <taxon>Bacillati</taxon>
        <taxon>Mycoplasmatota</taxon>
        <taxon>Mollicutes</taxon>
        <taxon>Entomoplasmatales</taxon>
        <taxon>Spiroplasmataceae</taxon>
        <taxon>Spiroplasma</taxon>
    </lineage>
</organism>
<name>A0A345Z478_9MOLU</name>
<comment type="similarity">
    <text evidence="14 16">Belongs to the type III pantothenate kinase family.</text>
</comment>
<keyword evidence="11 16" id="KW-0067">ATP-binding</keyword>
<dbReference type="Proteomes" id="UP000254792">
    <property type="component" value="Chromosome"/>
</dbReference>
<evidence type="ECO:0000256" key="12">
    <source>
        <dbReference type="ARBA" id="ARBA00022958"/>
    </source>
</evidence>
<feature type="binding site" evidence="16">
    <location>
        <begin position="8"/>
        <end position="15"/>
    </location>
    <ligand>
        <name>ATP</name>
        <dbReference type="ChEBI" id="CHEBI:30616"/>
    </ligand>
</feature>
<dbReference type="EC" id="2.7.1.33" evidence="6 16"/>
<dbReference type="HAMAP" id="MF_01274">
    <property type="entry name" value="Pantothen_kinase_3"/>
    <property type="match status" value="1"/>
</dbReference>
<comment type="function">
    <text evidence="16">Catalyzes the phosphorylation of pantothenate (Pan), the first step in CoA biosynthesis.</text>
</comment>
<feature type="active site" description="Proton acceptor" evidence="16">
    <location>
        <position position="107"/>
    </location>
</feature>
<evidence type="ECO:0000313" key="17">
    <source>
        <dbReference type="EMBL" id="AXK51407.1"/>
    </source>
</evidence>
<comment type="catalytic activity">
    <reaction evidence="1 16">
        <text>(R)-pantothenate + ATP = (R)-4'-phosphopantothenate + ADP + H(+)</text>
        <dbReference type="Rhea" id="RHEA:16373"/>
        <dbReference type="ChEBI" id="CHEBI:10986"/>
        <dbReference type="ChEBI" id="CHEBI:15378"/>
        <dbReference type="ChEBI" id="CHEBI:29032"/>
        <dbReference type="ChEBI" id="CHEBI:30616"/>
        <dbReference type="ChEBI" id="CHEBI:456216"/>
        <dbReference type="EC" id="2.7.1.33"/>
    </reaction>
</comment>
<evidence type="ECO:0000256" key="1">
    <source>
        <dbReference type="ARBA" id="ARBA00001206"/>
    </source>
</evidence>
<keyword evidence="9 16" id="KW-0547">Nucleotide-binding</keyword>
<dbReference type="GO" id="GO:0005524">
    <property type="term" value="F:ATP binding"/>
    <property type="evidence" value="ECO:0007669"/>
    <property type="project" value="UniProtKB-UniRule"/>
</dbReference>
<evidence type="ECO:0000256" key="16">
    <source>
        <dbReference type="HAMAP-Rule" id="MF_01274"/>
    </source>
</evidence>
<dbReference type="GO" id="GO:0015937">
    <property type="term" value="P:coenzyme A biosynthetic process"/>
    <property type="evidence" value="ECO:0007669"/>
    <property type="project" value="UniProtKB-UniRule"/>
</dbReference>
<feature type="binding site" evidence="16">
    <location>
        <position position="131"/>
    </location>
    <ligand>
        <name>ATP</name>
        <dbReference type="ChEBI" id="CHEBI:30616"/>
    </ligand>
</feature>
<dbReference type="KEGG" id="salx:SALLE_v1c07370"/>
<dbReference type="EMBL" id="CP031376">
    <property type="protein sequence ID" value="AXK51407.1"/>
    <property type="molecule type" value="Genomic_DNA"/>
</dbReference>
<dbReference type="CDD" id="cd24015">
    <property type="entry name" value="ASKHA_NBD_PanK-III"/>
    <property type="match status" value="1"/>
</dbReference>
<keyword evidence="8 16" id="KW-0808">Transferase</keyword>
<evidence type="ECO:0000256" key="8">
    <source>
        <dbReference type="ARBA" id="ARBA00022679"/>
    </source>
</evidence>
<evidence type="ECO:0000256" key="7">
    <source>
        <dbReference type="ARBA" id="ARBA00022490"/>
    </source>
</evidence>
<dbReference type="InterPro" id="IPR043129">
    <property type="entry name" value="ATPase_NBD"/>
</dbReference>
<evidence type="ECO:0000256" key="10">
    <source>
        <dbReference type="ARBA" id="ARBA00022777"/>
    </source>
</evidence>
<keyword evidence="12 16" id="KW-0630">Potassium</keyword>
<evidence type="ECO:0000256" key="14">
    <source>
        <dbReference type="ARBA" id="ARBA00038036"/>
    </source>
</evidence>
<keyword evidence="13 16" id="KW-0173">Coenzyme A biosynthesis</keyword>
<evidence type="ECO:0000256" key="15">
    <source>
        <dbReference type="ARBA" id="ARBA00040883"/>
    </source>
</evidence>
<reference evidence="17 18" key="1">
    <citation type="submission" date="2018-07" db="EMBL/GenBank/DDBJ databases">
        <title>Complete genome sequence of Spiroplasma alleghenense PLHS-1 (ATCC 51752).</title>
        <authorList>
            <person name="Chou L."/>
            <person name="Lee T.-Y."/>
            <person name="Tsai Y.-M."/>
            <person name="Kuo C.-H."/>
        </authorList>
    </citation>
    <scope>NUCLEOTIDE SEQUENCE [LARGE SCALE GENOMIC DNA]</scope>
    <source>
        <strain evidence="17 18">PLHS-1</strain>
    </source>
</reference>
<proteinExistence type="inferred from homology"/>
<evidence type="ECO:0000256" key="3">
    <source>
        <dbReference type="ARBA" id="ARBA00004496"/>
    </source>
</evidence>
<dbReference type="AlphaFoldDB" id="A0A345Z478"/>
<comment type="subcellular location">
    <subcellularLocation>
        <location evidence="3 16">Cytoplasm</location>
    </subcellularLocation>
</comment>
<dbReference type="Gene3D" id="3.30.420.40">
    <property type="match status" value="2"/>
</dbReference>
<evidence type="ECO:0000256" key="9">
    <source>
        <dbReference type="ARBA" id="ARBA00022741"/>
    </source>
</evidence>
<comment type="subunit">
    <text evidence="5 16">Homodimer.</text>
</comment>
<evidence type="ECO:0000256" key="6">
    <source>
        <dbReference type="ARBA" id="ARBA00012102"/>
    </source>
</evidence>
<comment type="cofactor">
    <cofactor evidence="16">
        <name>NH4(+)</name>
        <dbReference type="ChEBI" id="CHEBI:28938"/>
    </cofactor>
    <cofactor evidence="16">
        <name>K(+)</name>
        <dbReference type="ChEBI" id="CHEBI:29103"/>
    </cofactor>
    <text evidence="16">A monovalent cation. Ammonium or potassium.</text>
</comment>
<dbReference type="GO" id="GO:0005737">
    <property type="term" value="C:cytoplasm"/>
    <property type="evidence" value="ECO:0007669"/>
    <property type="project" value="UniProtKB-SubCell"/>
</dbReference>
<gene>
    <name evidence="16 17" type="primary">coaX</name>
    <name evidence="17" type="ORF">SALLE_v1c07370</name>
</gene>
<keyword evidence="7 16" id="KW-0963">Cytoplasm</keyword>
<dbReference type="InterPro" id="IPR004619">
    <property type="entry name" value="Type_III_PanK"/>
</dbReference>
<dbReference type="Pfam" id="PF03309">
    <property type="entry name" value="Pan_kinase"/>
    <property type="match status" value="1"/>
</dbReference>
<dbReference type="OrthoDB" id="9804707at2"/>
<accession>A0A345Z478</accession>
<dbReference type="RefSeq" id="WP_115558307.1">
    <property type="nucleotide sequence ID" value="NZ_CP031376.1"/>
</dbReference>